<feature type="chain" id="PRO_5039243406" description="DUF5067 domain-containing protein" evidence="1">
    <location>
        <begin position="23"/>
        <end position="151"/>
    </location>
</feature>
<dbReference type="Proteomes" id="UP000195447">
    <property type="component" value="Unassembled WGS sequence"/>
</dbReference>
<feature type="signal peptide" evidence="1">
    <location>
        <begin position="1"/>
        <end position="22"/>
    </location>
</feature>
<dbReference type="PROSITE" id="PS51257">
    <property type="entry name" value="PROKAR_LIPOPROTEIN"/>
    <property type="match status" value="1"/>
</dbReference>
<evidence type="ECO:0000313" key="3">
    <source>
        <dbReference type="Proteomes" id="UP000195447"/>
    </source>
</evidence>
<protein>
    <recommendedName>
        <fullName evidence="4">DUF5067 domain-containing protein</fullName>
    </recommendedName>
</protein>
<organism evidence="2 3">
    <name type="scientific">Faecalitalea cylindroides</name>
    <dbReference type="NCBI Taxonomy" id="39483"/>
    <lineage>
        <taxon>Bacteria</taxon>
        <taxon>Bacillati</taxon>
        <taxon>Bacillota</taxon>
        <taxon>Erysipelotrichia</taxon>
        <taxon>Erysipelotrichales</taxon>
        <taxon>Erysipelotrichaceae</taxon>
        <taxon>Faecalitalea</taxon>
    </lineage>
</organism>
<keyword evidence="3" id="KW-1185">Reference proteome</keyword>
<evidence type="ECO:0000313" key="2">
    <source>
        <dbReference type="EMBL" id="OUP61826.1"/>
    </source>
</evidence>
<name>A0A1Y4LYZ6_9FIRM</name>
<dbReference type="EMBL" id="NFKM01000001">
    <property type="protein sequence ID" value="OUP61826.1"/>
    <property type="molecule type" value="Genomic_DNA"/>
</dbReference>
<proteinExistence type="predicted"/>
<comment type="caution">
    <text evidence="2">The sequence shown here is derived from an EMBL/GenBank/DDBJ whole genome shotgun (WGS) entry which is preliminary data.</text>
</comment>
<dbReference type="RefSeq" id="WP_087157946.1">
    <property type="nucleotide sequence ID" value="NZ_NFKM01000001.1"/>
</dbReference>
<sequence>MALKRFFSIAVMVILFVSVVGCSSQEIHDLNDSKLIYEETISPNREYVENEEDIVDYTIEIYQDNENNILVYSTSNSEFFDPLQCEMEWDEKMNESDIFIEWTTLMGSQTSNQDDQFALANVSFLKDGQVVQEVKINFVDQGIEIIKEIIR</sequence>
<accession>A0A1Y4LYZ6</accession>
<gene>
    <name evidence="2" type="ORF">B5F14_00080</name>
</gene>
<evidence type="ECO:0008006" key="4">
    <source>
        <dbReference type="Google" id="ProtNLM"/>
    </source>
</evidence>
<reference evidence="3" key="1">
    <citation type="submission" date="2017-04" db="EMBL/GenBank/DDBJ databases">
        <title>Function of individual gut microbiota members based on whole genome sequencing of pure cultures obtained from chicken caecum.</title>
        <authorList>
            <person name="Medvecky M."/>
            <person name="Cejkova D."/>
            <person name="Polansky O."/>
            <person name="Karasova D."/>
            <person name="Kubasova T."/>
            <person name="Cizek A."/>
            <person name="Rychlik I."/>
        </authorList>
    </citation>
    <scope>NUCLEOTIDE SEQUENCE [LARGE SCALE GENOMIC DNA]</scope>
    <source>
        <strain evidence="3">An178</strain>
    </source>
</reference>
<keyword evidence="1" id="KW-0732">Signal</keyword>
<evidence type="ECO:0000256" key="1">
    <source>
        <dbReference type="SAM" id="SignalP"/>
    </source>
</evidence>
<dbReference type="AlphaFoldDB" id="A0A1Y4LYZ6"/>